<dbReference type="InterPro" id="IPR044925">
    <property type="entry name" value="His-Me_finger_sf"/>
</dbReference>
<protein>
    <submittedName>
        <fullName evidence="2">Uncharacterized protein</fullName>
    </submittedName>
</protein>
<evidence type="ECO:0000313" key="2">
    <source>
        <dbReference type="EMBL" id="PTB86861.1"/>
    </source>
</evidence>
<feature type="signal peptide" evidence="1">
    <location>
        <begin position="1"/>
        <end position="15"/>
    </location>
</feature>
<reference evidence="2" key="1">
    <citation type="submission" date="2018-03" db="EMBL/GenBank/DDBJ databases">
        <title>Cross-interface Injection: A General Nanoliter Liquid Handling Method Applied to Single Cells Genome Amplification Automated Nanoliter Liquid Handling Applied to Single Cell Multiple Displacement Amplification.</title>
        <authorList>
            <person name="Yun J."/>
            <person name="Xu P."/>
            <person name="Xu J."/>
            <person name="Dai X."/>
            <person name="Wang Y."/>
            <person name="Zheng X."/>
            <person name="Cao C."/>
            <person name="Yi Q."/>
            <person name="Zhu Y."/>
            <person name="Wang L."/>
            <person name="Dong Z."/>
            <person name="Huang Y."/>
            <person name="Huang L."/>
            <person name="Du W."/>
        </authorList>
    </citation>
    <scope>NUCLEOTIDE SEQUENCE [LARGE SCALE GENOMIC DNA]</scope>
    <source>
        <strain evidence="2">Z-D3-2</strain>
    </source>
</reference>
<sequence length="86" mass="10187">MFYLLIFIFSFEAFAQPPLNFEQAKTLAKEQIYFDRNDIGTTYCSCQWMWVGKSGGRVDFKSCGYEVRAEGQRNRAERIEWEHILC</sequence>
<dbReference type="EMBL" id="PYVN01000003">
    <property type="protein sequence ID" value="PTB86861.1"/>
    <property type="molecule type" value="Genomic_DNA"/>
</dbReference>
<dbReference type="AlphaFoldDB" id="A0A2T4CZ81"/>
<proteinExistence type="predicted"/>
<accession>A0A2T4CZ81</accession>
<evidence type="ECO:0000256" key="1">
    <source>
        <dbReference type="SAM" id="SignalP"/>
    </source>
</evidence>
<dbReference type="SUPFAM" id="SSF54060">
    <property type="entry name" value="His-Me finger endonucleases"/>
    <property type="match status" value="1"/>
</dbReference>
<gene>
    <name evidence="2" type="ORF">C9940_00585</name>
</gene>
<name>A0A2T4CZ81_9GAMM</name>
<feature type="chain" id="PRO_5015538707" evidence="1">
    <location>
        <begin position="16"/>
        <end position="86"/>
    </location>
</feature>
<comment type="caution">
    <text evidence="2">The sequence shown here is derived from an EMBL/GenBank/DDBJ whole genome shotgun (WGS) entry which is preliminary data.</text>
</comment>
<keyword evidence="1" id="KW-0732">Signal</keyword>
<organism evidence="2">
    <name type="scientific">Pseudidiomarina aestuarii</name>
    <dbReference type="NCBI Taxonomy" id="624146"/>
    <lineage>
        <taxon>Bacteria</taxon>
        <taxon>Pseudomonadati</taxon>
        <taxon>Pseudomonadota</taxon>
        <taxon>Gammaproteobacteria</taxon>
        <taxon>Alteromonadales</taxon>
        <taxon>Idiomarinaceae</taxon>
        <taxon>Pseudidiomarina</taxon>
    </lineage>
</organism>